<proteinExistence type="predicted"/>
<dbReference type="Gene3D" id="1.25.40.10">
    <property type="entry name" value="Tetratricopeptide repeat domain"/>
    <property type="match status" value="1"/>
</dbReference>
<dbReference type="Proteomes" id="UP000655225">
    <property type="component" value="Unassembled WGS sequence"/>
</dbReference>
<dbReference type="OrthoDB" id="1934535at2759"/>
<evidence type="ECO:0000256" key="1">
    <source>
        <dbReference type="ARBA" id="ARBA00022737"/>
    </source>
</evidence>
<dbReference type="EMBL" id="JABCRI010000008">
    <property type="protein sequence ID" value="KAF8401848.1"/>
    <property type="molecule type" value="Genomic_DNA"/>
</dbReference>
<keyword evidence="1" id="KW-0677">Repeat</keyword>
<dbReference type="Pfam" id="PF13041">
    <property type="entry name" value="PPR_2"/>
    <property type="match status" value="1"/>
</dbReference>
<evidence type="ECO:0000313" key="3">
    <source>
        <dbReference type="Proteomes" id="UP000655225"/>
    </source>
</evidence>
<evidence type="ECO:0000313" key="2">
    <source>
        <dbReference type="EMBL" id="KAF8401848.1"/>
    </source>
</evidence>
<evidence type="ECO:0008006" key="4">
    <source>
        <dbReference type="Google" id="ProtNLM"/>
    </source>
</evidence>
<organism evidence="2 3">
    <name type="scientific">Tetracentron sinense</name>
    <name type="common">Spur-leaf</name>
    <dbReference type="NCBI Taxonomy" id="13715"/>
    <lineage>
        <taxon>Eukaryota</taxon>
        <taxon>Viridiplantae</taxon>
        <taxon>Streptophyta</taxon>
        <taxon>Embryophyta</taxon>
        <taxon>Tracheophyta</taxon>
        <taxon>Spermatophyta</taxon>
        <taxon>Magnoliopsida</taxon>
        <taxon>Trochodendrales</taxon>
        <taxon>Trochodendraceae</taxon>
        <taxon>Tetracentron</taxon>
    </lineage>
</organism>
<name>A0A835DFU2_TETSI</name>
<dbReference type="AlphaFoldDB" id="A0A835DFU2"/>
<dbReference type="InterPro" id="IPR011990">
    <property type="entry name" value="TPR-like_helical_dom_sf"/>
</dbReference>
<sequence length="101" mass="11261">MFHSHSSIRTQFENSVRNQCKSGFTKLEDALGLFNRAVEIRPLPSIVAFNNLLGAIAKMKHHHIVLSLYNKVMNAMGISPDAATLNILINCFCGLHWLVPS</sequence>
<comment type="caution">
    <text evidence="2">The sequence shown here is derived from an EMBL/GenBank/DDBJ whole genome shotgun (WGS) entry which is preliminary data.</text>
</comment>
<protein>
    <recommendedName>
        <fullName evidence="4">Pentatricopeptide repeat-containing protein</fullName>
    </recommendedName>
</protein>
<dbReference type="InterPro" id="IPR002885">
    <property type="entry name" value="PPR_rpt"/>
</dbReference>
<keyword evidence="3" id="KW-1185">Reference proteome</keyword>
<reference evidence="2 3" key="1">
    <citation type="submission" date="2020-04" db="EMBL/GenBank/DDBJ databases">
        <title>Plant Genome Project.</title>
        <authorList>
            <person name="Zhang R.-G."/>
        </authorList>
    </citation>
    <scope>NUCLEOTIDE SEQUENCE [LARGE SCALE GENOMIC DNA]</scope>
    <source>
        <strain evidence="2">YNK0</strain>
        <tissue evidence="2">Leaf</tissue>
    </source>
</reference>
<gene>
    <name evidence="2" type="ORF">HHK36_012795</name>
</gene>
<accession>A0A835DFU2</accession>